<reference evidence="2 3" key="1">
    <citation type="journal article" date="2012" name="Science">
        <title>The Paleozoic origin of enzymatic lignin decomposition reconstructed from 31 fungal genomes.</title>
        <authorList>
            <person name="Floudas D."/>
            <person name="Binder M."/>
            <person name="Riley R."/>
            <person name="Barry K."/>
            <person name="Blanchette R.A."/>
            <person name="Henrissat B."/>
            <person name="Martinez A.T."/>
            <person name="Otillar R."/>
            <person name="Spatafora J.W."/>
            <person name="Yadav J.S."/>
            <person name="Aerts A."/>
            <person name="Benoit I."/>
            <person name="Boyd A."/>
            <person name="Carlson A."/>
            <person name="Copeland A."/>
            <person name="Coutinho P.M."/>
            <person name="de Vries R.P."/>
            <person name="Ferreira P."/>
            <person name="Findley K."/>
            <person name="Foster B."/>
            <person name="Gaskell J."/>
            <person name="Glotzer D."/>
            <person name="Gorecki P."/>
            <person name="Heitman J."/>
            <person name="Hesse C."/>
            <person name="Hori C."/>
            <person name="Igarashi K."/>
            <person name="Jurgens J.A."/>
            <person name="Kallen N."/>
            <person name="Kersten P."/>
            <person name="Kohler A."/>
            <person name="Kuees U."/>
            <person name="Kumar T.K.A."/>
            <person name="Kuo A."/>
            <person name="LaButti K."/>
            <person name="Larrondo L.F."/>
            <person name="Lindquist E."/>
            <person name="Ling A."/>
            <person name="Lombard V."/>
            <person name="Lucas S."/>
            <person name="Lundell T."/>
            <person name="Martin R."/>
            <person name="McLaughlin D.J."/>
            <person name="Morgenstern I."/>
            <person name="Morin E."/>
            <person name="Murat C."/>
            <person name="Nagy L.G."/>
            <person name="Nolan M."/>
            <person name="Ohm R.A."/>
            <person name="Patyshakuliyeva A."/>
            <person name="Rokas A."/>
            <person name="Ruiz-Duenas F.J."/>
            <person name="Sabat G."/>
            <person name="Salamov A."/>
            <person name="Samejima M."/>
            <person name="Schmutz J."/>
            <person name="Slot J.C."/>
            <person name="St John F."/>
            <person name="Stenlid J."/>
            <person name="Sun H."/>
            <person name="Sun S."/>
            <person name="Syed K."/>
            <person name="Tsang A."/>
            <person name="Wiebenga A."/>
            <person name="Young D."/>
            <person name="Pisabarro A."/>
            <person name="Eastwood D.C."/>
            <person name="Martin F."/>
            <person name="Cullen D."/>
            <person name="Grigoriev I.V."/>
            <person name="Hibbett D.S."/>
        </authorList>
    </citation>
    <scope>NUCLEOTIDE SEQUENCE</scope>
    <source>
        <strain evidence="3">FP-58527</strain>
    </source>
</reference>
<evidence type="ECO:0000313" key="3">
    <source>
        <dbReference type="Proteomes" id="UP000015241"/>
    </source>
</evidence>
<keyword evidence="3" id="KW-1185">Reference proteome</keyword>
<dbReference type="EMBL" id="KE504136">
    <property type="protein sequence ID" value="EPT02384.1"/>
    <property type="molecule type" value="Genomic_DNA"/>
</dbReference>
<protein>
    <submittedName>
        <fullName evidence="2">Uncharacterized protein</fullName>
    </submittedName>
</protein>
<evidence type="ECO:0000256" key="1">
    <source>
        <dbReference type="SAM" id="MobiDB-lite"/>
    </source>
</evidence>
<proteinExistence type="predicted"/>
<dbReference type="HOGENOM" id="CLU_1721887_0_0_1"/>
<evidence type="ECO:0000313" key="2">
    <source>
        <dbReference type="EMBL" id="EPT02384.1"/>
    </source>
</evidence>
<sequence>MVLSSAARDLRTALDDFRRERMITKFGEAMLDAYGASVIMPDAALDRLVECANTQKIASIEDIRREVGKQWSKVHKHGDTVLSLVKRHFPPEVPFVSTPLASRAQVLNTSGSTVTPSSPTRARAGPDAAATPARPAVKRYKCSACHAVGHNSEYLTFVVCFR</sequence>
<organism evidence="2 3">
    <name type="scientific">Fomitopsis schrenkii</name>
    <name type="common">Brown rot fungus</name>
    <dbReference type="NCBI Taxonomy" id="2126942"/>
    <lineage>
        <taxon>Eukaryota</taxon>
        <taxon>Fungi</taxon>
        <taxon>Dikarya</taxon>
        <taxon>Basidiomycota</taxon>
        <taxon>Agaricomycotina</taxon>
        <taxon>Agaricomycetes</taxon>
        <taxon>Polyporales</taxon>
        <taxon>Fomitopsis</taxon>
    </lineage>
</organism>
<feature type="region of interest" description="Disordered" evidence="1">
    <location>
        <begin position="108"/>
        <end position="130"/>
    </location>
</feature>
<gene>
    <name evidence="2" type="ORF">FOMPIDRAFT_1118437</name>
</gene>
<accession>S8EGP2</accession>
<feature type="compositionally biased region" description="Low complexity" evidence="1">
    <location>
        <begin position="109"/>
        <end position="130"/>
    </location>
</feature>
<dbReference type="InParanoid" id="S8EGP2"/>
<dbReference type="AlphaFoldDB" id="S8EGP2"/>
<dbReference type="OrthoDB" id="2757804at2759"/>
<dbReference type="Proteomes" id="UP000015241">
    <property type="component" value="Unassembled WGS sequence"/>
</dbReference>
<name>S8EGP2_FOMSC</name>